<evidence type="ECO:0000313" key="2">
    <source>
        <dbReference type="Proteomes" id="UP001152622"/>
    </source>
</evidence>
<proteinExistence type="predicted"/>
<name>A0A9Q1E8H7_SYNKA</name>
<comment type="caution">
    <text evidence="1">The sequence shown here is derived from an EMBL/GenBank/DDBJ whole genome shotgun (WGS) entry which is preliminary data.</text>
</comment>
<keyword evidence="2" id="KW-1185">Reference proteome</keyword>
<dbReference type="AlphaFoldDB" id="A0A9Q1E8H7"/>
<gene>
    <name evidence="1" type="ORF">SKAU_G00398030</name>
</gene>
<protein>
    <submittedName>
        <fullName evidence="1">Uncharacterized protein</fullName>
    </submittedName>
</protein>
<organism evidence="1 2">
    <name type="scientific">Synaphobranchus kaupii</name>
    <name type="common">Kaup's arrowtooth eel</name>
    <dbReference type="NCBI Taxonomy" id="118154"/>
    <lineage>
        <taxon>Eukaryota</taxon>
        <taxon>Metazoa</taxon>
        <taxon>Chordata</taxon>
        <taxon>Craniata</taxon>
        <taxon>Vertebrata</taxon>
        <taxon>Euteleostomi</taxon>
        <taxon>Actinopterygii</taxon>
        <taxon>Neopterygii</taxon>
        <taxon>Teleostei</taxon>
        <taxon>Anguilliformes</taxon>
        <taxon>Synaphobranchidae</taxon>
        <taxon>Synaphobranchus</taxon>
    </lineage>
</organism>
<dbReference type="EMBL" id="JAINUF010000021">
    <property type="protein sequence ID" value="KAJ8334164.1"/>
    <property type="molecule type" value="Genomic_DNA"/>
</dbReference>
<dbReference type="Proteomes" id="UP001152622">
    <property type="component" value="Chromosome 21"/>
</dbReference>
<reference evidence="1" key="1">
    <citation type="journal article" date="2023" name="Science">
        <title>Genome structures resolve the early diversification of teleost fishes.</title>
        <authorList>
            <person name="Parey E."/>
            <person name="Louis A."/>
            <person name="Montfort J."/>
            <person name="Bouchez O."/>
            <person name="Roques C."/>
            <person name="Iampietro C."/>
            <person name="Lluch J."/>
            <person name="Castinel A."/>
            <person name="Donnadieu C."/>
            <person name="Desvignes T."/>
            <person name="Floi Bucao C."/>
            <person name="Jouanno E."/>
            <person name="Wen M."/>
            <person name="Mejri S."/>
            <person name="Dirks R."/>
            <person name="Jansen H."/>
            <person name="Henkel C."/>
            <person name="Chen W.J."/>
            <person name="Zahm M."/>
            <person name="Cabau C."/>
            <person name="Klopp C."/>
            <person name="Thompson A.W."/>
            <person name="Robinson-Rechavi M."/>
            <person name="Braasch I."/>
            <person name="Lecointre G."/>
            <person name="Bobe J."/>
            <person name="Postlethwait J.H."/>
            <person name="Berthelot C."/>
            <person name="Roest Crollius H."/>
            <person name="Guiguen Y."/>
        </authorList>
    </citation>
    <scope>NUCLEOTIDE SEQUENCE</scope>
    <source>
        <strain evidence="1">WJC10195</strain>
    </source>
</reference>
<evidence type="ECO:0000313" key="1">
    <source>
        <dbReference type="EMBL" id="KAJ8334164.1"/>
    </source>
</evidence>
<sequence>MPSHQDSCQPQSSKTLNPQLVTELLQSLVALFSQPSVGEAPKGAAVGCRYGDLVARKWLGLPRGRYATDWKQSTETRDPSRGPLLCVLSGDQVGDQVLTAAWIAQSAPSRQAPHWCQHGSTGPKLLWSPLGMQDRNKVRPL</sequence>
<accession>A0A9Q1E8H7</accession>